<evidence type="ECO:0000313" key="2">
    <source>
        <dbReference type="Proteomes" id="UP000310249"/>
    </source>
</evidence>
<evidence type="ECO:0000313" key="1">
    <source>
        <dbReference type="EMBL" id="TMP24648.1"/>
    </source>
</evidence>
<dbReference type="NCBIfam" id="TIGR00278">
    <property type="entry name" value="membrane protein insertion efficiency factor YidD"/>
    <property type="match status" value="1"/>
</dbReference>
<dbReference type="RefSeq" id="WP_138549928.1">
    <property type="nucleotide sequence ID" value="NZ_PNCH01000005.1"/>
</dbReference>
<dbReference type="Pfam" id="PF01809">
    <property type="entry name" value="YidD"/>
    <property type="match status" value="1"/>
</dbReference>
<name>A0A5S3WGY1_9GAMM</name>
<dbReference type="Proteomes" id="UP000310249">
    <property type="component" value="Unassembled WGS sequence"/>
</dbReference>
<dbReference type="OrthoDB" id="6629784at2"/>
<proteinExistence type="predicted"/>
<dbReference type="InterPro" id="IPR002696">
    <property type="entry name" value="Membr_insert_effic_factor_YidD"/>
</dbReference>
<accession>A0A5S3WGY1</accession>
<reference evidence="1 2" key="1">
    <citation type="submission" date="2018-01" db="EMBL/GenBank/DDBJ databases">
        <authorList>
            <person name="Paulsen S."/>
            <person name="Gram L.K."/>
        </authorList>
    </citation>
    <scope>NUCLEOTIDE SEQUENCE [LARGE SCALE GENOMIC DNA]</scope>
    <source>
        <strain evidence="1 2">S2676</strain>
    </source>
</reference>
<dbReference type="AlphaFoldDB" id="A0A5S3WGY1"/>
<gene>
    <name evidence="1" type="ORF">CWB99_21805</name>
</gene>
<dbReference type="SMART" id="SM01234">
    <property type="entry name" value="Haemolytic"/>
    <property type="match status" value="1"/>
</dbReference>
<comment type="caution">
    <text evidence="1">The sequence shown here is derived from an EMBL/GenBank/DDBJ whole genome shotgun (WGS) entry which is preliminary data.</text>
</comment>
<organism evidence="1 2">
    <name type="scientific">Pseudoalteromonas rubra</name>
    <dbReference type="NCBI Taxonomy" id="43658"/>
    <lineage>
        <taxon>Bacteria</taxon>
        <taxon>Pseudomonadati</taxon>
        <taxon>Pseudomonadota</taxon>
        <taxon>Gammaproteobacteria</taxon>
        <taxon>Alteromonadales</taxon>
        <taxon>Pseudoalteromonadaceae</taxon>
        <taxon>Pseudoalteromonas</taxon>
    </lineage>
</organism>
<sequence>MDNLTILLIRFYQRFISPHKGFRCAHAAVHRGESCSHAVLAIVNEDGLLGGYRKIRARMRACKQAYLLLEQSASKDRRKKDEIRCDCCDPSAGCDIASCGGRGKSCDVADMSCDCWPF</sequence>
<protein>
    <submittedName>
        <fullName evidence="1">Membrane protein insertion efficiency factor YidD</fullName>
    </submittedName>
</protein>
<reference evidence="2" key="2">
    <citation type="submission" date="2019-06" db="EMBL/GenBank/DDBJ databases">
        <title>Co-occurence of chitin degradation, pigmentation and bioactivity in marine Pseudoalteromonas.</title>
        <authorList>
            <person name="Sonnenschein E.C."/>
            <person name="Bech P.K."/>
        </authorList>
    </citation>
    <scope>NUCLEOTIDE SEQUENCE [LARGE SCALE GENOMIC DNA]</scope>
    <source>
        <strain evidence="2">S2676</strain>
    </source>
</reference>
<dbReference type="EMBL" id="PNCI01000068">
    <property type="protein sequence ID" value="TMP24648.1"/>
    <property type="molecule type" value="Genomic_DNA"/>
</dbReference>